<sequence>MVGLLCNKFKGGNDKVMLVIAIRVKERGCKLVIGGNNASGQEQRINVINDKVKVTWLGNALNQRGLGMVHGLRKRQYWLKHNQYAVSSKEDTPYLARKIRRIYACTHQRPQRNKDQYAVSRGTQYAVLKIWNQYNILENIKGGPYFKKSPIRRIQLLDTPMENPNLTMEEYIRLGEEKARKRRKVFNWQTATYGKNQWDDEVYYDLETIGMPELLRDGLFVRMVMEHHDEAVQLGGAKRRLSWRQFILALGLHTREEMDSLSFAKRFDSETLPSDDGTQYCWEESRT</sequence>
<gene>
    <name evidence="1" type="ORF">Tco_0858657</name>
</gene>
<dbReference type="Proteomes" id="UP001151760">
    <property type="component" value="Unassembled WGS sequence"/>
</dbReference>
<protein>
    <submittedName>
        <fullName evidence="1">Uncharacterized protein</fullName>
    </submittedName>
</protein>
<keyword evidence="2" id="KW-1185">Reference proteome</keyword>
<reference evidence="1" key="2">
    <citation type="submission" date="2022-01" db="EMBL/GenBank/DDBJ databases">
        <authorList>
            <person name="Yamashiro T."/>
            <person name="Shiraishi A."/>
            <person name="Satake H."/>
            <person name="Nakayama K."/>
        </authorList>
    </citation>
    <scope>NUCLEOTIDE SEQUENCE</scope>
</reference>
<comment type="caution">
    <text evidence="1">The sequence shown here is derived from an EMBL/GenBank/DDBJ whole genome shotgun (WGS) entry which is preliminary data.</text>
</comment>
<dbReference type="EMBL" id="BQNB010013081">
    <property type="protein sequence ID" value="GJT11615.1"/>
    <property type="molecule type" value="Genomic_DNA"/>
</dbReference>
<reference evidence="1" key="1">
    <citation type="journal article" date="2022" name="Int. J. Mol. Sci.">
        <title>Draft Genome of Tanacetum Coccineum: Genomic Comparison of Closely Related Tanacetum-Family Plants.</title>
        <authorList>
            <person name="Yamashiro T."/>
            <person name="Shiraishi A."/>
            <person name="Nakayama K."/>
            <person name="Satake H."/>
        </authorList>
    </citation>
    <scope>NUCLEOTIDE SEQUENCE</scope>
</reference>
<name>A0ABQ5B9W2_9ASTR</name>
<evidence type="ECO:0000313" key="2">
    <source>
        <dbReference type="Proteomes" id="UP001151760"/>
    </source>
</evidence>
<proteinExistence type="predicted"/>
<evidence type="ECO:0000313" key="1">
    <source>
        <dbReference type="EMBL" id="GJT11615.1"/>
    </source>
</evidence>
<organism evidence="1 2">
    <name type="scientific">Tanacetum coccineum</name>
    <dbReference type="NCBI Taxonomy" id="301880"/>
    <lineage>
        <taxon>Eukaryota</taxon>
        <taxon>Viridiplantae</taxon>
        <taxon>Streptophyta</taxon>
        <taxon>Embryophyta</taxon>
        <taxon>Tracheophyta</taxon>
        <taxon>Spermatophyta</taxon>
        <taxon>Magnoliopsida</taxon>
        <taxon>eudicotyledons</taxon>
        <taxon>Gunneridae</taxon>
        <taxon>Pentapetalae</taxon>
        <taxon>asterids</taxon>
        <taxon>campanulids</taxon>
        <taxon>Asterales</taxon>
        <taxon>Asteraceae</taxon>
        <taxon>Asteroideae</taxon>
        <taxon>Anthemideae</taxon>
        <taxon>Anthemidinae</taxon>
        <taxon>Tanacetum</taxon>
    </lineage>
</organism>
<accession>A0ABQ5B9W2</accession>